<dbReference type="Pfam" id="PF00248">
    <property type="entry name" value="Aldo_ket_red"/>
    <property type="match status" value="1"/>
</dbReference>
<comment type="caution">
    <text evidence="9">The sequence shown here is derived from an EMBL/GenBank/DDBJ whole genome shotgun (WGS) entry which is preliminary data.</text>
</comment>
<evidence type="ECO:0000313" key="9">
    <source>
        <dbReference type="EMBL" id="KAK9875414.1"/>
    </source>
</evidence>
<dbReference type="GO" id="GO:0016491">
    <property type="term" value="F:oxidoreductase activity"/>
    <property type="evidence" value="ECO:0007669"/>
    <property type="project" value="UniProtKB-KW"/>
</dbReference>
<reference evidence="9 10" key="1">
    <citation type="submission" date="2023-03" db="EMBL/GenBank/DDBJ databases">
        <title>Genome insight into feeding habits of ladybird beetles.</title>
        <authorList>
            <person name="Li H.-S."/>
            <person name="Huang Y.-H."/>
            <person name="Pang H."/>
        </authorList>
    </citation>
    <scope>NUCLEOTIDE SEQUENCE [LARGE SCALE GENOMIC DNA]</scope>
    <source>
        <strain evidence="9">SYSU_2023b</strain>
        <tissue evidence="9">Whole body</tissue>
    </source>
</reference>
<feature type="binding site" evidence="5">
    <location>
        <position position="147"/>
    </location>
    <ligand>
        <name>substrate</name>
    </ligand>
</feature>
<dbReference type="PROSITE" id="PS00798">
    <property type="entry name" value="ALDOKETO_REDUCTASE_1"/>
    <property type="match status" value="1"/>
</dbReference>
<organism evidence="9 10">
    <name type="scientific">Henosepilachna vigintioctopunctata</name>
    <dbReference type="NCBI Taxonomy" id="420089"/>
    <lineage>
        <taxon>Eukaryota</taxon>
        <taxon>Metazoa</taxon>
        <taxon>Ecdysozoa</taxon>
        <taxon>Arthropoda</taxon>
        <taxon>Hexapoda</taxon>
        <taxon>Insecta</taxon>
        <taxon>Pterygota</taxon>
        <taxon>Neoptera</taxon>
        <taxon>Endopterygota</taxon>
        <taxon>Coleoptera</taxon>
        <taxon>Polyphaga</taxon>
        <taxon>Cucujiformia</taxon>
        <taxon>Coccinelloidea</taxon>
        <taxon>Coccinellidae</taxon>
        <taxon>Epilachninae</taxon>
        <taxon>Epilachnini</taxon>
        <taxon>Henosepilachna</taxon>
    </lineage>
</organism>
<dbReference type="SUPFAM" id="SSF51430">
    <property type="entry name" value="NAD(P)-linked oxidoreductase"/>
    <property type="match status" value="1"/>
</dbReference>
<evidence type="ECO:0000256" key="3">
    <source>
        <dbReference type="ARBA" id="ARBA00023002"/>
    </source>
</evidence>
<evidence type="ECO:0000256" key="1">
    <source>
        <dbReference type="ARBA" id="ARBA00007905"/>
    </source>
</evidence>
<keyword evidence="3" id="KW-0560">Oxidoreductase</keyword>
<dbReference type="PROSITE" id="PS00062">
    <property type="entry name" value="ALDOKETO_REDUCTASE_2"/>
    <property type="match status" value="1"/>
</dbReference>
<feature type="signal peptide" evidence="7">
    <location>
        <begin position="1"/>
        <end position="28"/>
    </location>
</feature>
<evidence type="ECO:0000256" key="5">
    <source>
        <dbReference type="PIRSR" id="PIRSR000097-2"/>
    </source>
</evidence>
<evidence type="ECO:0000256" key="4">
    <source>
        <dbReference type="PIRSR" id="PIRSR000097-1"/>
    </source>
</evidence>
<feature type="chain" id="PRO_5043777479" description="NADP-dependent oxidoreductase domain-containing protein" evidence="7">
    <location>
        <begin position="29"/>
        <end position="364"/>
    </location>
</feature>
<dbReference type="Gene3D" id="3.20.20.100">
    <property type="entry name" value="NADP-dependent oxidoreductase domain"/>
    <property type="match status" value="1"/>
</dbReference>
<protein>
    <recommendedName>
        <fullName evidence="8">NADP-dependent oxidoreductase domain-containing protein</fullName>
    </recommendedName>
</protein>
<keyword evidence="2" id="KW-0521">NADP</keyword>
<feature type="domain" description="NADP-dependent oxidoreductase" evidence="8">
    <location>
        <begin position="52"/>
        <end position="336"/>
    </location>
</feature>
<evidence type="ECO:0000259" key="8">
    <source>
        <dbReference type="Pfam" id="PF00248"/>
    </source>
</evidence>
<dbReference type="Proteomes" id="UP001431783">
    <property type="component" value="Unassembled WGS sequence"/>
</dbReference>
<evidence type="ECO:0000256" key="7">
    <source>
        <dbReference type="SAM" id="SignalP"/>
    </source>
</evidence>
<accession>A0AAW1U7Z4</accession>
<dbReference type="PROSITE" id="PS00063">
    <property type="entry name" value="ALDOKETO_REDUCTASE_3"/>
    <property type="match status" value="1"/>
</dbReference>
<keyword evidence="7" id="KW-0732">Signal</keyword>
<evidence type="ECO:0000313" key="10">
    <source>
        <dbReference type="Proteomes" id="UP001431783"/>
    </source>
</evidence>
<dbReference type="FunFam" id="3.20.20.100:FF:000006">
    <property type="entry name" value="Aldo-keto reductase family 1 member A1"/>
    <property type="match status" value="1"/>
</dbReference>
<dbReference type="InterPro" id="IPR020471">
    <property type="entry name" value="AKR"/>
</dbReference>
<name>A0AAW1U7Z4_9CUCU</name>
<dbReference type="PANTHER" id="PTHR11732">
    <property type="entry name" value="ALDO/KETO REDUCTASE"/>
    <property type="match status" value="1"/>
</dbReference>
<comment type="similarity">
    <text evidence="1">Belongs to the aldo/keto reductase family.</text>
</comment>
<dbReference type="InterPro" id="IPR036812">
    <property type="entry name" value="NAD(P)_OxRdtase_dom_sf"/>
</dbReference>
<dbReference type="PRINTS" id="PR00069">
    <property type="entry name" value="ALDKETRDTASE"/>
</dbReference>
<dbReference type="PIRSF" id="PIRSF000097">
    <property type="entry name" value="AKR"/>
    <property type="match status" value="1"/>
</dbReference>
<proteinExistence type="inferred from homology"/>
<keyword evidence="10" id="KW-1185">Reference proteome</keyword>
<dbReference type="EMBL" id="JARQZJ010000033">
    <property type="protein sequence ID" value="KAK9875414.1"/>
    <property type="molecule type" value="Genomic_DNA"/>
</dbReference>
<feature type="site" description="Lowers pKa of active site Tyr" evidence="6">
    <location>
        <position position="114"/>
    </location>
</feature>
<gene>
    <name evidence="9" type="ORF">WA026_007807</name>
</gene>
<feature type="active site" description="Proton donor" evidence="4">
    <location>
        <position position="85"/>
    </location>
</feature>
<evidence type="ECO:0000256" key="2">
    <source>
        <dbReference type="ARBA" id="ARBA00022857"/>
    </source>
</evidence>
<dbReference type="InterPro" id="IPR023210">
    <property type="entry name" value="NADP_OxRdtase_dom"/>
</dbReference>
<sequence length="364" mass="40942">MGPISKFQKGPPLARLVLIMACLNSVLASVSIASSPTIPTLTLNTGKKIPAIGYGTWQAAEAELEKALDAALEAGYRHIDTAAVYENEKVIGNVIKRWISNGKLKREDIFLVTKVPTYAIDPEGVREYLKKSLANLQMDYVDLYLVHTPFGIKIIEETLHSAVSSGSNVEIDYKTDLLAVWREMEKQVDAGFTKAIGISNFNKSQVKRILDNCKIRPSSLQVELHPYLQQNELVDFCKENNIVVVAYSPLGSLGLSVYIEKLGKKEDFQNVLQNPTIKAIAEKHSKTAAQVVLRFDVQRGIIPIPKSTNLERLKQNLDIFDFELDADDIQKLKKLDAHVRFFNFMIRDGMETHPEYPFKDEVHK</sequence>
<evidence type="ECO:0000256" key="6">
    <source>
        <dbReference type="PIRSR" id="PIRSR000097-3"/>
    </source>
</evidence>
<dbReference type="InterPro" id="IPR018170">
    <property type="entry name" value="Aldo/ket_reductase_CS"/>
</dbReference>
<dbReference type="AlphaFoldDB" id="A0AAW1U7Z4"/>